<evidence type="ECO:0000256" key="4">
    <source>
        <dbReference type="ARBA" id="ARBA00022692"/>
    </source>
</evidence>
<dbReference type="AlphaFoldDB" id="A0A502HMM2"/>
<protein>
    <submittedName>
        <fullName evidence="8">DoxX family protein</fullName>
    </submittedName>
</protein>
<evidence type="ECO:0000256" key="6">
    <source>
        <dbReference type="ARBA" id="ARBA00023136"/>
    </source>
</evidence>
<dbReference type="RefSeq" id="WP_140669766.1">
    <property type="nucleotide sequence ID" value="NZ_RCZE01000012.1"/>
</dbReference>
<proteinExistence type="inferred from homology"/>
<feature type="transmembrane region" description="Helical" evidence="7">
    <location>
        <begin position="15"/>
        <end position="34"/>
    </location>
</feature>
<accession>A0A502HMM2</accession>
<evidence type="ECO:0000256" key="7">
    <source>
        <dbReference type="SAM" id="Phobius"/>
    </source>
</evidence>
<organism evidence="8 9">
    <name type="scientific">Pseudomonas arsenicoxydans</name>
    <dbReference type="NCBI Taxonomy" id="702115"/>
    <lineage>
        <taxon>Bacteria</taxon>
        <taxon>Pseudomonadati</taxon>
        <taxon>Pseudomonadota</taxon>
        <taxon>Gammaproteobacteria</taxon>
        <taxon>Pseudomonadales</taxon>
        <taxon>Pseudomonadaceae</taxon>
        <taxon>Pseudomonas</taxon>
    </lineage>
</organism>
<evidence type="ECO:0000313" key="8">
    <source>
        <dbReference type="EMBL" id="TPG74666.1"/>
    </source>
</evidence>
<feature type="transmembrane region" description="Helical" evidence="7">
    <location>
        <begin position="71"/>
        <end position="97"/>
    </location>
</feature>
<dbReference type="Pfam" id="PF07681">
    <property type="entry name" value="DoxX"/>
    <property type="match status" value="1"/>
</dbReference>
<name>A0A502HMM2_9PSED</name>
<evidence type="ECO:0000256" key="5">
    <source>
        <dbReference type="ARBA" id="ARBA00022989"/>
    </source>
</evidence>
<dbReference type="PANTHER" id="PTHR33452:SF1">
    <property type="entry name" value="INNER MEMBRANE PROTEIN YPHA-RELATED"/>
    <property type="match status" value="1"/>
</dbReference>
<keyword evidence="4 7" id="KW-0812">Transmembrane</keyword>
<feature type="transmembrane region" description="Helical" evidence="7">
    <location>
        <begin position="109"/>
        <end position="133"/>
    </location>
</feature>
<keyword evidence="6 7" id="KW-0472">Membrane</keyword>
<dbReference type="GO" id="GO:0005886">
    <property type="term" value="C:plasma membrane"/>
    <property type="evidence" value="ECO:0007669"/>
    <property type="project" value="UniProtKB-SubCell"/>
</dbReference>
<gene>
    <name evidence="8" type="ORF">EAH78_24255</name>
</gene>
<comment type="subcellular location">
    <subcellularLocation>
        <location evidence="1">Cell membrane</location>
        <topology evidence="1">Multi-pass membrane protein</topology>
    </subcellularLocation>
</comment>
<dbReference type="Proteomes" id="UP000317933">
    <property type="component" value="Unassembled WGS sequence"/>
</dbReference>
<evidence type="ECO:0000256" key="2">
    <source>
        <dbReference type="ARBA" id="ARBA00006679"/>
    </source>
</evidence>
<comment type="similarity">
    <text evidence="2">Belongs to the DoxX family.</text>
</comment>
<comment type="caution">
    <text evidence="8">The sequence shown here is derived from an EMBL/GenBank/DDBJ whole genome shotgun (WGS) entry which is preliminary data.</text>
</comment>
<evidence type="ECO:0000256" key="3">
    <source>
        <dbReference type="ARBA" id="ARBA00022475"/>
    </source>
</evidence>
<dbReference type="InterPro" id="IPR051907">
    <property type="entry name" value="DoxX-like_oxidoreductase"/>
</dbReference>
<dbReference type="PANTHER" id="PTHR33452">
    <property type="entry name" value="OXIDOREDUCTASE CATD-RELATED"/>
    <property type="match status" value="1"/>
</dbReference>
<reference evidence="8 9" key="1">
    <citation type="journal article" date="2019" name="Environ. Microbiol.">
        <title>Species interactions and distinct microbial communities in high Arctic permafrost affected cryosols are associated with the CH4 and CO2 gas fluxes.</title>
        <authorList>
            <person name="Altshuler I."/>
            <person name="Hamel J."/>
            <person name="Turney S."/>
            <person name="Magnuson E."/>
            <person name="Levesque R."/>
            <person name="Greer C."/>
            <person name="Whyte L.G."/>
        </authorList>
    </citation>
    <scope>NUCLEOTIDE SEQUENCE [LARGE SCALE GENOMIC DNA]</scope>
    <source>
        <strain evidence="8 9">E3</strain>
    </source>
</reference>
<dbReference type="EMBL" id="RCZE01000012">
    <property type="protein sequence ID" value="TPG74666.1"/>
    <property type="molecule type" value="Genomic_DNA"/>
</dbReference>
<evidence type="ECO:0000256" key="1">
    <source>
        <dbReference type="ARBA" id="ARBA00004651"/>
    </source>
</evidence>
<sequence>MANPKERVSVLSTDFAVLWLRVLGSLLLIVVHGLPKLLHFQQELQVIEDPFGIGAQLTLILAIFAEVVCPIGIIVGFLTRLATLPILFLLAVSVIYVHPEWSLWEGQFAWLLLIIFSAILVGGTGRFGVVQLVSSRWPVLSAL</sequence>
<keyword evidence="5 7" id="KW-1133">Transmembrane helix</keyword>
<keyword evidence="3" id="KW-1003">Cell membrane</keyword>
<evidence type="ECO:0000313" key="9">
    <source>
        <dbReference type="Proteomes" id="UP000317933"/>
    </source>
</evidence>
<feature type="transmembrane region" description="Helical" evidence="7">
    <location>
        <begin position="46"/>
        <end position="65"/>
    </location>
</feature>
<dbReference type="InterPro" id="IPR032808">
    <property type="entry name" value="DoxX"/>
</dbReference>